<keyword evidence="2 3" id="KW-0802">TPR repeat</keyword>
<evidence type="ECO:0000313" key="4">
    <source>
        <dbReference type="EMBL" id="MDT0593359.1"/>
    </source>
</evidence>
<reference evidence="4 5" key="1">
    <citation type="submission" date="2023-09" db="EMBL/GenBank/DDBJ databases">
        <authorList>
            <person name="Rey-Velasco X."/>
        </authorList>
    </citation>
    <scope>NUCLEOTIDE SEQUENCE [LARGE SCALE GENOMIC DNA]</scope>
    <source>
        <strain evidence="4 5">P117</strain>
    </source>
</reference>
<dbReference type="PROSITE" id="PS51257">
    <property type="entry name" value="PROKAR_LIPOPROTEIN"/>
    <property type="match status" value="1"/>
</dbReference>
<dbReference type="Pfam" id="PF13181">
    <property type="entry name" value="TPR_8"/>
    <property type="match status" value="2"/>
</dbReference>
<dbReference type="Pfam" id="PF14559">
    <property type="entry name" value="TPR_19"/>
    <property type="match status" value="3"/>
</dbReference>
<name>A0ABU2ZP46_9ALTE</name>
<dbReference type="Proteomes" id="UP001253545">
    <property type="component" value="Unassembled WGS sequence"/>
</dbReference>
<dbReference type="PANTHER" id="PTHR45586">
    <property type="entry name" value="TPR REPEAT-CONTAINING PROTEIN PA4667"/>
    <property type="match status" value="1"/>
</dbReference>
<dbReference type="Gene3D" id="1.25.40.10">
    <property type="entry name" value="Tetratricopeptide repeat domain"/>
    <property type="match status" value="6"/>
</dbReference>
<keyword evidence="1" id="KW-0677">Repeat</keyword>
<dbReference type="PANTHER" id="PTHR45586:SF1">
    <property type="entry name" value="LIPOPOLYSACCHARIDE ASSEMBLY PROTEIN B"/>
    <property type="match status" value="1"/>
</dbReference>
<feature type="repeat" description="TPR" evidence="3">
    <location>
        <begin position="848"/>
        <end position="881"/>
    </location>
</feature>
<comment type="caution">
    <text evidence="4">The sequence shown here is derived from an EMBL/GenBank/DDBJ whole genome shotgun (WGS) entry which is preliminary data.</text>
</comment>
<proteinExistence type="predicted"/>
<dbReference type="Pfam" id="PF13432">
    <property type="entry name" value="TPR_16"/>
    <property type="match status" value="2"/>
</dbReference>
<organism evidence="4 5">
    <name type="scientific">Glaciecola petra</name>
    <dbReference type="NCBI Taxonomy" id="3075602"/>
    <lineage>
        <taxon>Bacteria</taxon>
        <taxon>Pseudomonadati</taxon>
        <taxon>Pseudomonadota</taxon>
        <taxon>Gammaproteobacteria</taxon>
        <taxon>Alteromonadales</taxon>
        <taxon>Alteromonadaceae</taxon>
        <taxon>Glaciecola</taxon>
    </lineage>
</organism>
<feature type="repeat" description="TPR" evidence="3">
    <location>
        <begin position="814"/>
        <end position="847"/>
    </location>
</feature>
<protein>
    <submittedName>
        <fullName evidence="4">PEP-CTERM system TPR-repeat protein PrsT</fullName>
    </submittedName>
</protein>
<sequence>MSFLKDRLKGLLNKTPKIFWLCILIGLLGACAEKTSEEFMQEARAFIEAGDSQSAVVALKNAVQQAPRDPSPRFQLGKLYLKQKNFESAEKELSRALELGYASKDVIPMLAQALQRTGANVALAELDYAEAELTSAEKLEVGFRQIQSFVQLEQNLKAEELITELLLLDSNTVYRGLIEGYRLVLDREFETALEKAKSMYERAPLNRDVLSFTARMYMITGDPENAANIYEDYIRVAPDDIEAKFALASMLVEQRQTARAEVYIDELRAISENNPLLNQLKSVVRAAAEDYQGAKEFSEMAIAGGRADPSLRLIAGLASYQLAEYEEAVGHLSLIASILPDNHPGLRILAASQLQANMGDDAGEILARVNNLDSNDASLFSRAGYELLQSGDTEAAKKIIEQADKISETAEDLTRLGVLKLSIDDIGGVVDLESAVTKSPESITAKTTLASAYLATGQLDKAIEFAKQWQNDEPNSVDGFLLESEILQRQGDYLGAKRLINNARALNPNNVGVLVSALRVAMREENFDQAIAATNALLEQDAGNMTGLAALYAIKSREDKGAEAIDSIKSVFDADPSNQNLALLFGRVQLSEGQTAEAVETFSTINADRKAPLALWPMKGLALLQNKQDDEARVHYNTWAELYPNQQNAVLGQLLLADNDREYALGARLADEFLERKDNVQVKLMQSYFKVMSGKPGEAKEILAVMDPRYLQLPFVRGVNARIAIAEGRASEGLEDAKASYENNQNTNNLFVLVQAFDASNLAGETVRLLTQHVERFENDIAARMLLAERKIASNPDVAIINYEKILERSPSNFVVLNNIAYLHMEKGNLDIAFGYAEKAYEIEPDNVATADTYAQILFKQGKYEEAVEAYNRVMSEEVKNEEIFLNYIEALLKNGSVVIAQRRLGDLPLTLPESKTRLDALKNEYNL</sequence>
<dbReference type="InterPro" id="IPR011990">
    <property type="entry name" value="TPR-like_helical_dom_sf"/>
</dbReference>
<dbReference type="SMART" id="SM00028">
    <property type="entry name" value="TPR"/>
    <property type="match status" value="11"/>
</dbReference>
<evidence type="ECO:0000313" key="5">
    <source>
        <dbReference type="Proteomes" id="UP001253545"/>
    </source>
</evidence>
<dbReference type="NCBIfam" id="TIGR02917">
    <property type="entry name" value="PEP_TPR_lipo"/>
    <property type="match status" value="1"/>
</dbReference>
<accession>A0ABU2ZP46</accession>
<dbReference type="SUPFAM" id="SSF48452">
    <property type="entry name" value="TPR-like"/>
    <property type="match status" value="3"/>
</dbReference>
<evidence type="ECO:0000256" key="2">
    <source>
        <dbReference type="ARBA" id="ARBA00022803"/>
    </source>
</evidence>
<dbReference type="InterPro" id="IPR019734">
    <property type="entry name" value="TPR_rpt"/>
</dbReference>
<dbReference type="EMBL" id="JAVRHX010000001">
    <property type="protein sequence ID" value="MDT0593359.1"/>
    <property type="molecule type" value="Genomic_DNA"/>
</dbReference>
<evidence type="ECO:0000256" key="3">
    <source>
        <dbReference type="PROSITE-ProRule" id="PRU00339"/>
    </source>
</evidence>
<feature type="repeat" description="TPR" evidence="3">
    <location>
        <begin position="70"/>
        <end position="103"/>
    </location>
</feature>
<evidence type="ECO:0000256" key="1">
    <source>
        <dbReference type="ARBA" id="ARBA00022737"/>
    </source>
</evidence>
<dbReference type="InterPro" id="IPR051012">
    <property type="entry name" value="CellSynth/LPSAsmb/PSIAsmb"/>
</dbReference>
<dbReference type="RefSeq" id="WP_311366880.1">
    <property type="nucleotide sequence ID" value="NZ_JAVRHX010000001.1"/>
</dbReference>
<dbReference type="InterPro" id="IPR014266">
    <property type="entry name" value="PEP-CTERM_TPR_PrsT"/>
</dbReference>
<dbReference type="PROSITE" id="PS50005">
    <property type="entry name" value="TPR"/>
    <property type="match status" value="3"/>
</dbReference>
<keyword evidence="5" id="KW-1185">Reference proteome</keyword>
<gene>
    <name evidence="4" type="primary">prsT</name>
    <name evidence="4" type="ORF">RM552_00710</name>
</gene>